<protein>
    <recommendedName>
        <fullName evidence="7">Major facilitator superfamily (MFS) profile domain-containing protein</fullName>
    </recommendedName>
</protein>
<feature type="transmembrane region" description="Helical" evidence="6">
    <location>
        <begin position="445"/>
        <end position="464"/>
    </location>
</feature>
<feature type="transmembrane region" description="Helical" evidence="6">
    <location>
        <begin position="84"/>
        <end position="103"/>
    </location>
</feature>
<gene>
    <name evidence="8" type="ORF">EVOR1521_LOCUS4151</name>
</gene>
<evidence type="ECO:0000313" key="8">
    <source>
        <dbReference type="EMBL" id="CAJ1374662.1"/>
    </source>
</evidence>
<dbReference type="EMBL" id="CAUJNA010000269">
    <property type="protein sequence ID" value="CAJ1374662.1"/>
    <property type="molecule type" value="Genomic_DNA"/>
</dbReference>
<evidence type="ECO:0000313" key="9">
    <source>
        <dbReference type="Proteomes" id="UP001178507"/>
    </source>
</evidence>
<proteinExistence type="predicted"/>
<dbReference type="GO" id="GO:0042908">
    <property type="term" value="P:xenobiotic transport"/>
    <property type="evidence" value="ECO:0007669"/>
    <property type="project" value="UniProtKB-ARBA"/>
</dbReference>
<name>A0AA36HU36_9DINO</name>
<accession>A0AA36HU36</accession>
<dbReference type="PANTHER" id="PTHR23502:SF132">
    <property type="entry name" value="POLYAMINE TRANSPORTER 2-RELATED"/>
    <property type="match status" value="1"/>
</dbReference>
<evidence type="ECO:0000256" key="3">
    <source>
        <dbReference type="ARBA" id="ARBA00022692"/>
    </source>
</evidence>
<dbReference type="Gene3D" id="1.20.1720.10">
    <property type="entry name" value="Multidrug resistance protein D"/>
    <property type="match status" value="1"/>
</dbReference>
<dbReference type="Proteomes" id="UP001178507">
    <property type="component" value="Unassembled WGS sequence"/>
</dbReference>
<evidence type="ECO:0000259" key="7">
    <source>
        <dbReference type="PROSITE" id="PS50850"/>
    </source>
</evidence>
<dbReference type="SUPFAM" id="SSF103473">
    <property type="entry name" value="MFS general substrate transporter"/>
    <property type="match status" value="1"/>
</dbReference>
<feature type="transmembrane region" description="Helical" evidence="6">
    <location>
        <begin position="244"/>
        <end position="262"/>
    </location>
</feature>
<evidence type="ECO:0000256" key="1">
    <source>
        <dbReference type="ARBA" id="ARBA00004141"/>
    </source>
</evidence>
<keyword evidence="5 6" id="KW-0472">Membrane</keyword>
<feature type="transmembrane region" description="Helical" evidence="6">
    <location>
        <begin position="319"/>
        <end position="337"/>
    </location>
</feature>
<comment type="subcellular location">
    <subcellularLocation>
        <location evidence="1">Membrane</location>
        <topology evidence="1">Multi-pass membrane protein</topology>
    </subcellularLocation>
</comment>
<dbReference type="GO" id="GO:0022857">
    <property type="term" value="F:transmembrane transporter activity"/>
    <property type="evidence" value="ECO:0007669"/>
    <property type="project" value="InterPro"/>
</dbReference>
<feature type="transmembrane region" description="Helical" evidence="6">
    <location>
        <begin position="155"/>
        <end position="180"/>
    </location>
</feature>
<sequence length="492" mass="52720">MSLQNFMGGGKASDLAFLFSDVATDVESLNGMQLSSGTPLGVVVGSVISKIVISTALATLGITCTLLLILGLPEKQKRHIQSGLPKGVYSFSVGVVGFVYLSTETYVPSLPQMELDLQGSQTLLSGTVQINLLMKALGCFIIAPLSDRIGRRPAMLTCLALATLTSFSCMLATHISWFFLARILQGLSEACECLVFAIIRDFCDDTEERYQVLSSIWIATIFANMSAPLIGGVIAIFSSWRFGFLLLVVSWGGLFLFAYLKLPESAPDEARSSLLQDLATCTGDWHQDCLIIAEGLFYSCYFSFLANVSFVMEVNYNQGLPVTCAVIASTMVSLWVACKTLNRLLDGPVIHIAQGSVLVAMLAVLADCLAGLAYDGTCIWAYLVPSAIQVSLMGVPIMSLPTLYMDPLEKVAGLAACMEVVACGFLSSIFSALSTQALLRGGQAGLVLFEAMVTLTAGVVFWLGQGVWRPMEPSPLSLPLLAPEWNGNGVVR</sequence>
<dbReference type="Pfam" id="PF07690">
    <property type="entry name" value="MFS_1"/>
    <property type="match status" value="1"/>
</dbReference>
<feature type="transmembrane region" description="Helical" evidence="6">
    <location>
        <begin position="123"/>
        <end position="143"/>
    </location>
</feature>
<feature type="transmembrane region" description="Helical" evidence="6">
    <location>
        <begin position="411"/>
        <end position="433"/>
    </location>
</feature>
<dbReference type="PROSITE" id="PS00216">
    <property type="entry name" value="SUGAR_TRANSPORT_1"/>
    <property type="match status" value="1"/>
</dbReference>
<dbReference type="PANTHER" id="PTHR23502">
    <property type="entry name" value="MAJOR FACILITATOR SUPERFAMILY"/>
    <property type="match status" value="1"/>
</dbReference>
<evidence type="ECO:0000256" key="2">
    <source>
        <dbReference type="ARBA" id="ARBA00022448"/>
    </source>
</evidence>
<reference evidence="8" key="1">
    <citation type="submission" date="2023-08" db="EMBL/GenBank/DDBJ databases">
        <authorList>
            <person name="Chen Y."/>
            <person name="Shah S."/>
            <person name="Dougan E. K."/>
            <person name="Thang M."/>
            <person name="Chan C."/>
        </authorList>
    </citation>
    <scope>NUCLEOTIDE SEQUENCE</scope>
</reference>
<evidence type="ECO:0000256" key="5">
    <source>
        <dbReference type="ARBA" id="ARBA00023136"/>
    </source>
</evidence>
<evidence type="ECO:0000256" key="6">
    <source>
        <dbReference type="SAM" id="Phobius"/>
    </source>
</evidence>
<feature type="transmembrane region" description="Helical" evidence="6">
    <location>
        <begin position="51"/>
        <end position="72"/>
    </location>
</feature>
<dbReference type="InterPro" id="IPR005829">
    <property type="entry name" value="Sugar_transporter_CS"/>
</dbReference>
<comment type="caution">
    <text evidence="8">The sequence shown here is derived from an EMBL/GenBank/DDBJ whole genome shotgun (WGS) entry which is preliminary data.</text>
</comment>
<dbReference type="GO" id="GO:0005886">
    <property type="term" value="C:plasma membrane"/>
    <property type="evidence" value="ECO:0007669"/>
    <property type="project" value="TreeGrafter"/>
</dbReference>
<dbReference type="InterPro" id="IPR020846">
    <property type="entry name" value="MFS_dom"/>
</dbReference>
<evidence type="ECO:0000256" key="4">
    <source>
        <dbReference type="ARBA" id="ARBA00022989"/>
    </source>
</evidence>
<feature type="domain" description="Major facilitator superfamily (MFS) profile" evidence="7">
    <location>
        <begin position="78"/>
        <end position="468"/>
    </location>
</feature>
<keyword evidence="3 6" id="KW-0812">Transmembrane</keyword>
<dbReference type="AlphaFoldDB" id="A0AA36HU36"/>
<dbReference type="InterPro" id="IPR011701">
    <property type="entry name" value="MFS"/>
</dbReference>
<keyword evidence="9" id="KW-1185">Reference proteome</keyword>
<dbReference type="InterPro" id="IPR036259">
    <property type="entry name" value="MFS_trans_sf"/>
</dbReference>
<organism evidence="8 9">
    <name type="scientific">Effrenium voratum</name>
    <dbReference type="NCBI Taxonomy" id="2562239"/>
    <lineage>
        <taxon>Eukaryota</taxon>
        <taxon>Sar</taxon>
        <taxon>Alveolata</taxon>
        <taxon>Dinophyceae</taxon>
        <taxon>Suessiales</taxon>
        <taxon>Symbiodiniaceae</taxon>
        <taxon>Effrenium</taxon>
    </lineage>
</organism>
<keyword evidence="4 6" id="KW-1133">Transmembrane helix</keyword>
<dbReference type="PROSITE" id="PS50850">
    <property type="entry name" value="MFS"/>
    <property type="match status" value="1"/>
</dbReference>
<feature type="transmembrane region" description="Helical" evidence="6">
    <location>
        <begin position="216"/>
        <end position="237"/>
    </location>
</feature>
<feature type="transmembrane region" description="Helical" evidence="6">
    <location>
        <begin position="349"/>
        <end position="373"/>
    </location>
</feature>
<keyword evidence="2" id="KW-0813">Transport</keyword>
<dbReference type="GO" id="GO:0140115">
    <property type="term" value="P:export across plasma membrane"/>
    <property type="evidence" value="ECO:0007669"/>
    <property type="project" value="UniProtKB-ARBA"/>
</dbReference>
<feature type="transmembrane region" description="Helical" evidence="6">
    <location>
        <begin position="379"/>
        <end position="399"/>
    </location>
</feature>